<dbReference type="Gene3D" id="3.40.30.10">
    <property type="entry name" value="Glutaredoxin"/>
    <property type="match status" value="1"/>
</dbReference>
<dbReference type="SUPFAM" id="SSF47616">
    <property type="entry name" value="GST C-terminal domain-like"/>
    <property type="match status" value="1"/>
</dbReference>
<dbReference type="Pfam" id="PF13417">
    <property type="entry name" value="GST_N_3"/>
    <property type="match status" value="1"/>
</dbReference>
<dbReference type="OrthoDB" id="9810080at2"/>
<proteinExistence type="predicted"/>
<evidence type="ECO:0000313" key="3">
    <source>
        <dbReference type="Proteomes" id="UP000076276"/>
    </source>
</evidence>
<dbReference type="CDD" id="cd03046">
    <property type="entry name" value="GST_N_GTT1_like"/>
    <property type="match status" value="1"/>
</dbReference>
<dbReference type="AlphaFoldDB" id="A0A151Y3G3"/>
<dbReference type="PANTHER" id="PTHR44051">
    <property type="entry name" value="GLUTATHIONE S-TRANSFERASE-RELATED"/>
    <property type="match status" value="1"/>
</dbReference>
<dbReference type="InterPro" id="IPR004045">
    <property type="entry name" value="Glutathione_S-Trfase_N"/>
</dbReference>
<dbReference type="STRING" id="1806892.AZH43_08765"/>
<feature type="domain" description="GST C-terminal" evidence="1">
    <location>
        <begin position="95"/>
        <end position="223"/>
    </location>
</feature>
<dbReference type="PROSITE" id="PS50405">
    <property type="entry name" value="GST_CTER"/>
    <property type="match status" value="1"/>
</dbReference>
<dbReference type="InterPro" id="IPR004046">
    <property type="entry name" value="GST_C"/>
</dbReference>
<keyword evidence="3" id="KW-1185">Reference proteome</keyword>
<accession>A0A151Y3G3</accession>
<organism evidence="2 3">
    <name type="scientific">Acinetobacter pragensis</name>
    <dbReference type="NCBI Taxonomy" id="1806892"/>
    <lineage>
        <taxon>Bacteria</taxon>
        <taxon>Pseudomonadati</taxon>
        <taxon>Pseudomonadota</taxon>
        <taxon>Gammaproteobacteria</taxon>
        <taxon>Moraxellales</taxon>
        <taxon>Moraxellaceae</taxon>
        <taxon>Acinetobacter</taxon>
    </lineage>
</organism>
<dbReference type="EMBL" id="LUAW01000014">
    <property type="protein sequence ID" value="KYQ72584.1"/>
    <property type="molecule type" value="Genomic_DNA"/>
</dbReference>
<gene>
    <name evidence="2" type="ORF">AZH43_08765</name>
</gene>
<dbReference type="Gene3D" id="1.20.1050.10">
    <property type="match status" value="1"/>
</dbReference>
<dbReference type="GO" id="GO:0016740">
    <property type="term" value="F:transferase activity"/>
    <property type="evidence" value="ECO:0007669"/>
    <property type="project" value="UniProtKB-KW"/>
</dbReference>
<evidence type="ECO:0000259" key="1">
    <source>
        <dbReference type="PROSITE" id="PS50405"/>
    </source>
</evidence>
<dbReference type="Proteomes" id="UP000076276">
    <property type="component" value="Unassembled WGS sequence"/>
</dbReference>
<evidence type="ECO:0000313" key="2">
    <source>
        <dbReference type="EMBL" id="KYQ72584.1"/>
    </source>
</evidence>
<sequence>MQDLKITLHHLPNSRSQRIVWLLEELDLNYELIICPNKIQSGLKFPTLLIQQPYADIHTLTESSAIAEYLCQLKKQFILDAPDNMYWNYCFYKNYADASFMPNLALKQVFAQIAQQTPWLLRFVSLAFKAAFNSAYLTPEITKQLQMLDSHLKNHIWLAGNQFSCADILVWFPLQASQSALLSFTAYPALARYLTQIQSRPAFQTALLKGHWSTEEFQRYWQITQ</sequence>
<dbReference type="InterPro" id="IPR010987">
    <property type="entry name" value="Glutathione-S-Trfase_C-like"/>
</dbReference>
<keyword evidence="2" id="KW-0808">Transferase</keyword>
<dbReference type="SUPFAM" id="SSF52833">
    <property type="entry name" value="Thioredoxin-like"/>
    <property type="match status" value="1"/>
</dbReference>
<dbReference type="PANTHER" id="PTHR44051:SF9">
    <property type="entry name" value="GLUTATHIONE S-TRANSFERASE 1"/>
    <property type="match status" value="1"/>
</dbReference>
<protein>
    <submittedName>
        <fullName evidence="2">Glutathione S-transferase</fullName>
    </submittedName>
</protein>
<dbReference type="CDD" id="cd03189">
    <property type="entry name" value="GST_C_GTT1_like"/>
    <property type="match status" value="1"/>
</dbReference>
<comment type="caution">
    <text evidence="2">The sequence shown here is derived from an EMBL/GenBank/DDBJ whole genome shotgun (WGS) entry which is preliminary data.</text>
</comment>
<dbReference type="Pfam" id="PF00043">
    <property type="entry name" value="GST_C"/>
    <property type="match status" value="1"/>
</dbReference>
<dbReference type="InterPro" id="IPR036282">
    <property type="entry name" value="Glutathione-S-Trfase_C_sf"/>
</dbReference>
<name>A0A151Y3G3_9GAMM</name>
<reference evidence="2 3" key="1">
    <citation type="submission" date="2016-03" db="EMBL/GenBank/DDBJ databases">
        <title>Acinetobacter genomospecies 28 strain ANC 4149.</title>
        <authorList>
            <person name="Radolfova-Krizova L."/>
            <person name="Nemec A."/>
        </authorList>
    </citation>
    <scope>NUCLEOTIDE SEQUENCE [LARGE SCALE GENOMIC DNA]</scope>
    <source>
        <strain evidence="2 3">ANC 4149</strain>
    </source>
</reference>
<dbReference type="InterPro" id="IPR036249">
    <property type="entry name" value="Thioredoxin-like_sf"/>
</dbReference>
<dbReference type="RefSeq" id="WP_067667453.1">
    <property type="nucleotide sequence ID" value="NZ_CBCSIK010000001.1"/>
</dbReference>